<dbReference type="Gene3D" id="3.40.50.2300">
    <property type="match status" value="2"/>
</dbReference>
<evidence type="ECO:0000313" key="5">
    <source>
        <dbReference type="EMBL" id="GGM48323.1"/>
    </source>
</evidence>
<keyword evidence="1" id="KW-0805">Transcription regulation</keyword>
<dbReference type="GO" id="GO:0000976">
    <property type="term" value="F:transcription cis-regulatory region binding"/>
    <property type="evidence" value="ECO:0007669"/>
    <property type="project" value="TreeGrafter"/>
</dbReference>
<keyword evidence="6" id="KW-1185">Reference proteome</keyword>
<reference evidence="5" key="1">
    <citation type="journal article" date="2014" name="Int. J. Syst. Evol. Microbiol.">
        <title>Complete genome sequence of Corynebacterium casei LMG S-19264T (=DSM 44701T), isolated from a smear-ripened cheese.</title>
        <authorList>
            <consortium name="US DOE Joint Genome Institute (JGI-PGF)"/>
            <person name="Walter F."/>
            <person name="Albersmeier A."/>
            <person name="Kalinowski J."/>
            <person name="Ruckert C."/>
        </authorList>
    </citation>
    <scope>NUCLEOTIDE SEQUENCE</scope>
    <source>
        <strain evidence="5">JCM 19831</strain>
    </source>
</reference>
<dbReference type="GO" id="GO:0003700">
    <property type="term" value="F:DNA-binding transcription factor activity"/>
    <property type="evidence" value="ECO:0007669"/>
    <property type="project" value="TreeGrafter"/>
</dbReference>
<keyword evidence="3" id="KW-0804">Transcription</keyword>
<evidence type="ECO:0000256" key="3">
    <source>
        <dbReference type="ARBA" id="ARBA00023163"/>
    </source>
</evidence>
<feature type="domain" description="Transcriptional regulator LacI/GalR-like sensor" evidence="4">
    <location>
        <begin position="110"/>
        <end position="262"/>
    </location>
</feature>
<comment type="caution">
    <text evidence="5">The sequence shown here is derived from an EMBL/GenBank/DDBJ whole genome shotgun (WGS) entry which is preliminary data.</text>
</comment>
<accession>A0A917X0K1</accession>
<dbReference type="CDD" id="cd06267">
    <property type="entry name" value="PBP1_LacI_sugar_binding-like"/>
    <property type="match status" value="1"/>
</dbReference>
<gene>
    <name evidence="5" type="ORF">GCM10007977_057380</name>
</gene>
<dbReference type="SUPFAM" id="SSF53822">
    <property type="entry name" value="Periplasmic binding protein-like I"/>
    <property type="match status" value="1"/>
</dbReference>
<dbReference type="InterPro" id="IPR028082">
    <property type="entry name" value="Peripla_BP_I"/>
</dbReference>
<evidence type="ECO:0000259" key="4">
    <source>
        <dbReference type="Pfam" id="PF13377"/>
    </source>
</evidence>
<dbReference type="InterPro" id="IPR046335">
    <property type="entry name" value="LacI/GalR-like_sensor"/>
</dbReference>
<sequence length="267" mass="27854">MQNLSTSTLSTAPLPDDPVPAGAVSVRCAYSLAGPHRLVVGAVADALERHGMAVRLGAAPADPADVRGTILVGPGEPGRDPCVLVDTRPPPRRDDAAVWSDQRAGARSIVTHLVGFGHRRIAAVADARDAAPPHSWLAVVPEPRRVRLVDGADERAGWLAARELLARAEPPTAVVCGDDRLAAGVLRAAHERGIRVPRDLSVAAFDVAGLGAFTRPDLTVVRHRWAELGHHAAAVLLELLDGAAEVPSRIEVPAELVIGGSTGPAPQ</sequence>
<name>A0A917X0K1_9ACTN</name>
<dbReference type="Pfam" id="PF13377">
    <property type="entry name" value="Peripla_BP_3"/>
    <property type="match status" value="1"/>
</dbReference>
<keyword evidence="2" id="KW-0238">DNA-binding</keyword>
<evidence type="ECO:0000256" key="1">
    <source>
        <dbReference type="ARBA" id="ARBA00023015"/>
    </source>
</evidence>
<organism evidence="5 6">
    <name type="scientific">Dactylosporangium sucinum</name>
    <dbReference type="NCBI Taxonomy" id="1424081"/>
    <lineage>
        <taxon>Bacteria</taxon>
        <taxon>Bacillati</taxon>
        <taxon>Actinomycetota</taxon>
        <taxon>Actinomycetes</taxon>
        <taxon>Micromonosporales</taxon>
        <taxon>Micromonosporaceae</taxon>
        <taxon>Dactylosporangium</taxon>
    </lineage>
</organism>
<dbReference type="Proteomes" id="UP000642070">
    <property type="component" value="Unassembled WGS sequence"/>
</dbReference>
<protein>
    <recommendedName>
        <fullName evidence="4">Transcriptional regulator LacI/GalR-like sensor domain-containing protein</fullName>
    </recommendedName>
</protein>
<evidence type="ECO:0000256" key="2">
    <source>
        <dbReference type="ARBA" id="ARBA00023125"/>
    </source>
</evidence>
<dbReference type="PANTHER" id="PTHR30146">
    <property type="entry name" value="LACI-RELATED TRANSCRIPTIONAL REPRESSOR"/>
    <property type="match status" value="1"/>
</dbReference>
<dbReference type="PANTHER" id="PTHR30146:SF109">
    <property type="entry name" value="HTH-TYPE TRANSCRIPTIONAL REGULATOR GALS"/>
    <property type="match status" value="1"/>
</dbReference>
<proteinExistence type="predicted"/>
<dbReference type="EMBL" id="BMPI01000030">
    <property type="protein sequence ID" value="GGM48323.1"/>
    <property type="molecule type" value="Genomic_DNA"/>
</dbReference>
<dbReference type="AlphaFoldDB" id="A0A917X0K1"/>
<reference evidence="5" key="2">
    <citation type="submission" date="2020-09" db="EMBL/GenBank/DDBJ databases">
        <authorList>
            <person name="Sun Q."/>
            <person name="Ohkuma M."/>
        </authorList>
    </citation>
    <scope>NUCLEOTIDE SEQUENCE</scope>
    <source>
        <strain evidence="5">JCM 19831</strain>
    </source>
</reference>
<evidence type="ECO:0000313" key="6">
    <source>
        <dbReference type="Proteomes" id="UP000642070"/>
    </source>
</evidence>
<dbReference type="RefSeq" id="WP_190253064.1">
    <property type="nucleotide sequence ID" value="NZ_BMPI01000030.1"/>
</dbReference>